<evidence type="ECO:0000256" key="11">
    <source>
        <dbReference type="PROSITE-ProRule" id="PRU00035"/>
    </source>
</evidence>
<feature type="domain" description="Bromo" evidence="14">
    <location>
        <begin position="617"/>
        <end position="687"/>
    </location>
</feature>
<keyword evidence="10" id="KW-0539">Nucleus</keyword>
<keyword evidence="6" id="KW-0408">Iron</keyword>
<dbReference type="SMART" id="SM00297">
    <property type="entry name" value="BROMO"/>
    <property type="match status" value="2"/>
</dbReference>
<comment type="subcellular location">
    <subcellularLocation>
        <location evidence="1">Nucleus</location>
    </subcellularLocation>
</comment>
<proteinExistence type="predicted"/>
<evidence type="ECO:0000256" key="8">
    <source>
        <dbReference type="ARBA" id="ARBA00023117"/>
    </source>
</evidence>
<evidence type="ECO:0000256" key="9">
    <source>
        <dbReference type="ARBA" id="ARBA00023163"/>
    </source>
</evidence>
<feature type="transmembrane region" description="Helical" evidence="13">
    <location>
        <begin position="12"/>
        <end position="34"/>
    </location>
</feature>
<dbReference type="InterPro" id="IPR001199">
    <property type="entry name" value="Cyt_B5-like_heme/steroid-bd"/>
</dbReference>
<keyword evidence="7" id="KW-0805">Transcription regulation</keyword>
<dbReference type="Proteomes" id="UP000623467">
    <property type="component" value="Unassembled WGS sequence"/>
</dbReference>
<evidence type="ECO:0000256" key="12">
    <source>
        <dbReference type="SAM" id="MobiDB-lite"/>
    </source>
</evidence>
<dbReference type="AlphaFoldDB" id="A0A8H6XA84"/>
<dbReference type="GO" id="GO:0016586">
    <property type="term" value="C:RSC-type complex"/>
    <property type="evidence" value="ECO:0007669"/>
    <property type="project" value="InterPro"/>
</dbReference>
<dbReference type="Pfam" id="PF00173">
    <property type="entry name" value="Cyt-b5"/>
    <property type="match status" value="1"/>
</dbReference>
<dbReference type="PANTHER" id="PTHR16062:SF19">
    <property type="entry name" value="PROTEIN POLYBROMO-1"/>
    <property type="match status" value="1"/>
</dbReference>
<dbReference type="GO" id="GO:0006368">
    <property type="term" value="P:transcription elongation by RNA polymerase II"/>
    <property type="evidence" value="ECO:0007669"/>
    <property type="project" value="TreeGrafter"/>
</dbReference>
<feature type="region of interest" description="Disordered" evidence="12">
    <location>
        <begin position="918"/>
        <end position="976"/>
    </location>
</feature>
<evidence type="ECO:0000256" key="4">
    <source>
        <dbReference type="ARBA" id="ARBA00022737"/>
    </source>
</evidence>
<dbReference type="Gene3D" id="1.20.920.10">
    <property type="entry name" value="Bromodomain-like"/>
    <property type="match status" value="2"/>
</dbReference>
<feature type="compositionally biased region" description="Low complexity" evidence="12">
    <location>
        <begin position="726"/>
        <end position="739"/>
    </location>
</feature>
<feature type="compositionally biased region" description="Basic residues" evidence="12">
    <location>
        <begin position="956"/>
        <end position="971"/>
    </location>
</feature>
<dbReference type="InterPro" id="IPR001487">
    <property type="entry name" value="Bromodomain"/>
</dbReference>
<evidence type="ECO:0000256" key="3">
    <source>
        <dbReference type="ARBA" id="ARBA00022723"/>
    </source>
</evidence>
<dbReference type="GO" id="GO:0020037">
    <property type="term" value="F:heme binding"/>
    <property type="evidence" value="ECO:0007669"/>
    <property type="project" value="InterPro"/>
</dbReference>
<evidence type="ECO:0000313" key="16">
    <source>
        <dbReference type="EMBL" id="KAF7337518.1"/>
    </source>
</evidence>
<dbReference type="InterPro" id="IPR037382">
    <property type="entry name" value="Rsc/polybromo"/>
</dbReference>
<feature type="domain" description="Cytochrome b5 heme-binding" evidence="15">
    <location>
        <begin position="298"/>
        <end position="384"/>
    </location>
</feature>
<reference evidence="16" key="1">
    <citation type="submission" date="2020-05" db="EMBL/GenBank/DDBJ databases">
        <title>Mycena genomes resolve the evolution of fungal bioluminescence.</title>
        <authorList>
            <person name="Tsai I.J."/>
        </authorList>
    </citation>
    <scope>NUCLEOTIDE SEQUENCE</scope>
    <source>
        <strain evidence="16">160909Yilan</strain>
    </source>
</reference>
<gene>
    <name evidence="16" type="ORF">MSAN_02224800</name>
</gene>
<dbReference type="GO" id="GO:0006338">
    <property type="term" value="P:chromatin remodeling"/>
    <property type="evidence" value="ECO:0007669"/>
    <property type="project" value="InterPro"/>
</dbReference>
<dbReference type="PROSITE" id="PS50255">
    <property type="entry name" value="CYTOCHROME_B5_2"/>
    <property type="match status" value="1"/>
</dbReference>
<keyword evidence="3" id="KW-0479">Metal-binding</keyword>
<evidence type="ECO:0000256" key="6">
    <source>
        <dbReference type="ARBA" id="ARBA00023004"/>
    </source>
</evidence>
<keyword evidence="2" id="KW-0349">Heme</keyword>
<feature type="compositionally biased region" description="Acidic residues" evidence="12">
    <location>
        <begin position="927"/>
        <end position="951"/>
    </location>
</feature>
<dbReference type="InterPro" id="IPR036400">
    <property type="entry name" value="Cyt_B5-like_heme/steroid_sf"/>
</dbReference>
<dbReference type="PROSITE" id="PS00191">
    <property type="entry name" value="CYTOCHROME_B5_1"/>
    <property type="match status" value="1"/>
</dbReference>
<dbReference type="PRINTS" id="PR00503">
    <property type="entry name" value="BROMODOMAIN"/>
</dbReference>
<keyword evidence="13" id="KW-1133">Transmembrane helix</keyword>
<dbReference type="GO" id="GO:0003682">
    <property type="term" value="F:chromatin binding"/>
    <property type="evidence" value="ECO:0007669"/>
    <property type="project" value="TreeGrafter"/>
</dbReference>
<feature type="domain" description="Bromo" evidence="14">
    <location>
        <begin position="495"/>
        <end position="565"/>
    </location>
</feature>
<organism evidence="16 17">
    <name type="scientific">Mycena sanguinolenta</name>
    <dbReference type="NCBI Taxonomy" id="230812"/>
    <lineage>
        <taxon>Eukaryota</taxon>
        <taxon>Fungi</taxon>
        <taxon>Dikarya</taxon>
        <taxon>Basidiomycota</taxon>
        <taxon>Agaricomycotina</taxon>
        <taxon>Agaricomycetes</taxon>
        <taxon>Agaricomycetidae</taxon>
        <taxon>Agaricales</taxon>
        <taxon>Marasmiineae</taxon>
        <taxon>Mycenaceae</taxon>
        <taxon>Mycena</taxon>
    </lineage>
</organism>
<name>A0A8H6XA84_9AGAR</name>
<sequence>MGTKATESPKVAIWWSNAIFFLSTHVFAVWGAVFWRPIHAVSTQSLVLALLVWQLADFGFVFHYGSLDTTGFILTGPFEPSSLFASSSPHWGRQASKGQSSGGVSGIVYIMQRFTDDPVHDPYAATKGLFYSHMGWIFFKPTYERMELVDREDLDSDPVVRFQHKYYVWHCTFLVNSLAHWDGLQPYSDEDTSRGTLLLALLTGGEGSHNFHVGTSRFTAQLALSMFIQHSFPHDWRSGPYVWNWDPSKWIIAALHRVGLVYGLRSVRDEDLKEALQYMEFKDAHGVPPPENDASWDGPTWDLKQAQEYVRSKQGRCVVVINDYVVDVGSYLGEHPGGATLLRKYSVRPEKDLIDASWAFDGGLNNHSRSARRRMQEFRIAQFRQHLQACCIMCPRDFVYLEHVPLQPGKLGNAITVCTQSLEHPVMKRALSQRNGGDAEAARAKRRKEMGVAGSSSDVDITPAADEERVNSRIVDVREQGMKLWQTIKDAVNKEGRILSVDFVRKPSKKLYPDYYTIIQHPIALEDIRKQIESNLYPTLEAVRQDFELCFENAKNYNMKDSGIWRDAKDLLKLTNKTYHKMVPSEEEGEPTGKKPSVHRLAKTRLAKIIAKTDEDTGRLLSEIFMELPDKKLWPSYYQIIKQPRCLGNIMARVKRKEYLTMVDFADDVELVFSNAMEFNQDHTPVWEDALALQTMFRELMSDLPPAFTVARYQKSSNPKIKIKMPAAAAPATAESSSSPPNPPPVVLRVPTTAKAVTPVTPAVPLPTPTLPPKATTASPALSANILPNSNSIPSSNAIQVAPQPPPPPPPTTTFINTTTPTVRTHYSYAPYRAGTATPSVPVTAPAPVPAPAPVVKPTPAKSMSVSNSPAPPPIHPSHMLKGVSILTEPCKRPFMLDHRDGVKTWAMRLGSGERALSVSDITYMGGDEEDSSEDSEEEEEEDSEEDESEDAPAKNGKRRGKGKGRGRGKGKAATAAAKVLQAARAAKRKARKIGEVQVKLNGNLVPHQTDDPGQWMVDLKAGVNLLEVGEKGGLIWKVYAERLD</sequence>
<dbReference type="SUPFAM" id="SSF47370">
    <property type="entry name" value="Bromodomain"/>
    <property type="match status" value="2"/>
</dbReference>
<comment type="caution">
    <text evidence="16">The sequence shown here is derived from an EMBL/GenBank/DDBJ whole genome shotgun (WGS) entry which is preliminary data.</text>
</comment>
<evidence type="ECO:0000256" key="1">
    <source>
        <dbReference type="ARBA" id="ARBA00004123"/>
    </source>
</evidence>
<dbReference type="OrthoDB" id="6017at2759"/>
<accession>A0A8H6XA84</accession>
<evidence type="ECO:0000259" key="15">
    <source>
        <dbReference type="PROSITE" id="PS50255"/>
    </source>
</evidence>
<dbReference type="PANTHER" id="PTHR16062">
    <property type="entry name" value="SWI/SNF-RELATED"/>
    <property type="match status" value="1"/>
</dbReference>
<keyword evidence="8 11" id="KW-0103">Bromodomain</keyword>
<dbReference type="PROSITE" id="PS50014">
    <property type="entry name" value="BROMODOMAIN_2"/>
    <property type="match status" value="2"/>
</dbReference>
<evidence type="ECO:0000256" key="2">
    <source>
        <dbReference type="ARBA" id="ARBA00022617"/>
    </source>
</evidence>
<dbReference type="EMBL" id="JACAZH010000033">
    <property type="protein sequence ID" value="KAF7337518.1"/>
    <property type="molecule type" value="Genomic_DNA"/>
</dbReference>
<feature type="region of interest" description="Disordered" evidence="12">
    <location>
        <begin position="726"/>
        <end position="745"/>
    </location>
</feature>
<feature type="region of interest" description="Disordered" evidence="12">
    <location>
        <begin position="432"/>
        <end position="459"/>
    </location>
</feature>
<keyword evidence="13" id="KW-0472">Membrane</keyword>
<evidence type="ECO:0000256" key="13">
    <source>
        <dbReference type="SAM" id="Phobius"/>
    </source>
</evidence>
<dbReference type="InterPro" id="IPR036427">
    <property type="entry name" value="Bromodomain-like_sf"/>
</dbReference>
<dbReference type="Gene3D" id="3.10.120.10">
    <property type="entry name" value="Cytochrome b5-like heme/steroid binding domain"/>
    <property type="match status" value="1"/>
</dbReference>
<dbReference type="InterPro" id="IPR018506">
    <property type="entry name" value="Cyt_B5_heme-BS"/>
</dbReference>
<evidence type="ECO:0000256" key="5">
    <source>
        <dbReference type="ARBA" id="ARBA00022853"/>
    </source>
</evidence>
<evidence type="ECO:0000313" key="17">
    <source>
        <dbReference type="Proteomes" id="UP000623467"/>
    </source>
</evidence>
<dbReference type="CDD" id="cd04369">
    <property type="entry name" value="Bromodomain"/>
    <property type="match status" value="1"/>
</dbReference>
<keyword evidence="9" id="KW-0804">Transcription</keyword>
<keyword evidence="4" id="KW-0677">Repeat</keyword>
<keyword evidence="5" id="KW-0156">Chromatin regulator</keyword>
<dbReference type="SUPFAM" id="SSF55856">
    <property type="entry name" value="Cytochrome b5-like heme/steroid binding domain"/>
    <property type="match status" value="1"/>
</dbReference>
<evidence type="ECO:0000256" key="10">
    <source>
        <dbReference type="ARBA" id="ARBA00023242"/>
    </source>
</evidence>
<protein>
    <submittedName>
        <fullName evidence="16">Stearoyl-CoA desaturase</fullName>
    </submittedName>
</protein>
<keyword evidence="17" id="KW-1185">Reference proteome</keyword>
<dbReference type="Pfam" id="PF00439">
    <property type="entry name" value="Bromodomain"/>
    <property type="match status" value="2"/>
</dbReference>
<dbReference type="GO" id="GO:0046872">
    <property type="term" value="F:metal ion binding"/>
    <property type="evidence" value="ECO:0007669"/>
    <property type="project" value="UniProtKB-KW"/>
</dbReference>
<evidence type="ECO:0000259" key="14">
    <source>
        <dbReference type="PROSITE" id="PS50014"/>
    </source>
</evidence>
<keyword evidence="13" id="KW-0812">Transmembrane</keyword>
<evidence type="ECO:0000256" key="7">
    <source>
        <dbReference type="ARBA" id="ARBA00023015"/>
    </source>
</evidence>